<evidence type="ECO:0000313" key="1">
    <source>
        <dbReference type="EMBL" id="AJD81911.1"/>
    </source>
</evidence>
<sequence length="148" mass="17276">MNNWVENTALYPPAHIYAGKPQGKQEKNAVRICEELYKFNHGNKPNVLGELRSAWRDVVVASMMNADNDVKLEYIDKVQGTFLFWALVTNREIQKLCKQHPDLAEWYKTWALKNQEIKSYLYDCYPDTNLFQNVIAAHDALALKWKDL</sequence>
<dbReference type="Proteomes" id="UP000031805">
    <property type="component" value="Segment"/>
</dbReference>
<dbReference type="GeneID" id="26627425"/>
<name>A0A0B5A4F0_9CAUD</name>
<gene>
    <name evidence="1" type="ORF">YenMTG1_101</name>
</gene>
<dbReference type="KEGG" id="vg:26627425"/>
<accession>A0A0B5A4F0</accession>
<reference evidence="1 2" key="1">
    <citation type="submission" date="2014-11" db="EMBL/GenBank/DDBJ databases">
        <title>Complete genome sequence of vB_YenM_TG1, a broad host range bacteriophage which infects Yersinia enterocolitica.</title>
        <authorList>
            <person name="Leon-Velarde C.G."/>
            <person name="Kropinski A.M."/>
            <person name="Chen S."/>
            <person name="Griffiths M.W."/>
            <person name="Odumeru J.A."/>
        </authorList>
    </citation>
    <scope>NUCLEOTIDE SEQUENCE [LARGE SCALE GENOMIC DNA]</scope>
</reference>
<evidence type="ECO:0000313" key="2">
    <source>
        <dbReference type="Proteomes" id="UP000031805"/>
    </source>
</evidence>
<dbReference type="RefSeq" id="YP_009200362.1">
    <property type="nucleotide sequence ID" value="NC_028820.1"/>
</dbReference>
<keyword evidence="2" id="KW-1185">Reference proteome</keyword>
<proteinExistence type="predicted"/>
<dbReference type="EMBL" id="KP202158">
    <property type="protein sequence ID" value="AJD81911.1"/>
    <property type="molecule type" value="Genomic_DNA"/>
</dbReference>
<protein>
    <submittedName>
        <fullName evidence="1">Uncharacterized protein</fullName>
    </submittedName>
</protein>
<organism evidence="1 2">
    <name type="scientific">Yersinia phage vB_YenM_TG1</name>
    <dbReference type="NCBI Taxonomy" id="1589265"/>
    <lineage>
        <taxon>Viruses</taxon>
        <taxon>Duplodnaviria</taxon>
        <taxon>Heunggongvirae</taxon>
        <taxon>Uroviricota</taxon>
        <taxon>Caudoviricetes</taxon>
        <taxon>Pantevenvirales</taxon>
        <taxon>Straboviridae</taxon>
        <taxon>Tevenvirinae</taxon>
        <taxon>Tegunavirus</taxon>
        <taxon>Tegunavirus yenmtg1</taxon>
    </lineage>
</organism>